<dbReference type="Proteomes" id="UP000324781">
    <property type="component" value="Unassembled WGS sequence"/>
</dbReference>
<dbReference type="PIRSF" id="PIRSF006102">
    <property type="entry name" value="NQR_DE"/>
    <property type="match status" value="1"/>
</dbReference>
<dbReference type="EC" id="7.-.-.-" evidence="8"/>
<dbReference type="AlphaFoldDB" id="A0A1M6BQX8"/>
<reference evidence="9 10" key="1">
    <citation type="submission" date="2016-11" db="EMBL/GenBank/DDBJ databases">
        <authorList>
            <person name="Varghese N."/>
            <person name="Submissions S."/>
        </authorList>
    </citation>
    <scope>NUCLEOTIDE SEQUENCE [LARGE SCALE GENOMIC DNA]</scope>
    <source>
        <strain evidence="9 10">DSM 19027</strain>
    </source>
</reference>
<comment type="similarity">
    <text evidence="8">Belongs to the NqrDE/RnfAE family.</text>
</comment>
<evidence type="ECO:0000256" key="7">
    <source>
        <dbReference type="ARBA" id="ARBA00023136"/>
    </source>
</evidence>
<evidence type="ECO:0000256" key="2">
    <source>
        <dbReference type="ARBA" id="ARBA00022448"/>
    </source>
</evidence>
<keyword evidence="8" id="KW-1003">Cell membrane</keyword>
<evidence type="ECO:0000256" key="8">
    <source>
        <dbReference type="HAMAP-Rule" id="MF_00478"/>
    </source>
</evidence>
<keyword evidence="2 8" id="KW-0813">Transport</keyword>
<feature type="transmembrane region" description="Helical" evidence="8">
    <location>
        <begin position="44"/>
        <end position="62"/>
    </location>
</feature>
<keyword evidence="3 8" id="KW-0812">Transmembrane</keyword>
<dbReference type="InterPro" id="IPR010968">
    <property type="entry name" value="RnfE"/>
</dbReference>
<name>A0A1M6BQX8_9FIRM</name>
<dbReference type="GO" id="GO:0022900">
    <property type="term" value="P:electron transport chain"/>
    <property type="evidence" value="ECO:0007669"/>
    <property type="project" value="UniProtKB-UniRule"/>
</dbReference>
<evidence type="ECO:0000313" key="9">
    <source>
        <dbReference type="EMBL" id="SHI51091.1"/>
    </source>
</evidence>
<dbReference type="Pfam" id="PF02508">
    <property type="entry name" value="Rnf-Nqr"/>
    <property type="match status" value="1"/>
</dbReference>
<gene>
    <name evidence="8" type="primary">rnfE</name>
    <name evidence="9" type="ORF">SAMN05444373_100392</name>
</gene>
<dbReference type="RefSeq" id="WP_149677634.1">
    <property type="nucleotide sequence ID" value="NZ_FQZP01000003.1"/>
</dbReference>
<accession>A0A1M6BQX8</accession>
<dbReference type="InterPro" id="IPR003667">
    <property type="entry name" value="NqrDE/RnfAE"/>
</dbReference>
<comment type="function">
    <text evidence="8">Part of a membrane-bound complex that couples electron transfer with translocation of ions across the membrane.</text>
</comment>
<protein>
    <recommendedName>
        <fullName evidence="8">Ion-translocating oxidoreductase complex subunit E</fullName>
        <ecNumber evidence="8">7.-.-.-</ecNumber>
    </recommendedName>
    <alternativeName>
        <fullName evidence="8">Rnf electron transport complex subunit E</fullName>
    </alternativeName>
</protein>
<feature type="transmembrane region" description="Helical" evidence="8">
    <location>
        <begin position="128"/>
        <end position="149"/>
    </location>
</feature>
<evidence type="ECO:0000256" key="1">
    <source>
        <dbReference type="ARBA" id="ARBA00004127"/>
    </source>
</evidence>
<proteinExistence type="inferred from homology"/>
<evidence type="ECO:0000256" key="5">
    <source>
        <dbReference type="ARBA" id="ARBA00022982"/>
    </source>
</evidence>
<keyword evidence="4 8" id="KW-1278">Translocase</keyword>
<keyword evidence="10" id="KW-1185">Reference proteome</keyword>
<feature type="transmembrane region" description="Helical" evidence="8">
    <location>
        <begin position="100"/>
        <end position="116"/>
    </location>
</feature>
<dbReference type="NCBIfam" id="NF009070">
    <property type="entry name" value="PRK12405.1"/>
    <property type="match status" value="1"/>
</dbReference>
<evidence type="ECO:0000256" key="3">
    <source>
        <dbReference type="ARBA" id="ARBA00022692"/>
    </source>
</evidence>
<evidence type="ECO:0000256" key="4">
    <source>
        <dbReference type="ARBA" id="ARBA00022967"/>
    </source>
</evidence>
<feature type="transmembrane region" description="Helical" evidence="8">
    <location>
        <begin position="74"/>
        <end position="94"/>
    </location>
</feature>
<keyword evidence="7 8" id="KW-0472">Membrane</keyword>
<comment type="subunit">
    <text evidence="8">The complex is composed of six subunits: RnfA, RnfB, RnfC, RnfD, RnfE and RnfG.</text>
</comment>
<dbReference type="HAMAP" id="MF_00478">
    <property type="entry name" value="RsxE_RnfE"/>
    <property type="match status" value="1"/>
</dbReference>
<sequence>MAGKPKAFSILTNGLLKENPTLRLLLGMCPSLAVTTLAKNGIGMGIATTAVLIGSNVVISLIRKIVPDKVRIPIFITVIAGFVTIVQMLMKAYFPDLNEQLGIYIPLIVVNCIILARAEMFASKNGPLLSALDGLGMGLGFTAALFAIGSIREILGAGTWMGIALTADLFDPATIMILPPGGFMVMGLLIALVNKLSNKSKKTKTAEESEKCAMGCPGCEKAS</sequence>
<feature type="transmembrane region" description="Helical" evidence="8">
    <location>
        <begin position="169"/>
        <end position="193"/>
    </location>
</feature>
<organism evidence="9 10">
    <name type="scientific">Thermoclostridium caenicola</name>
    <dbReference type="NCBI Taxonomy" id="659425"/>
    <lineage>
        <taxon>Bacteria</taxon>
        <taxon>Bacillati</taxon>
        <taxon>Bacillota</taxon>
        <taxon>Clostridia</taxon>
        <taxon>Eubacteriales</taxon>
        <taxon>Oscillospiraceae</taxon>
        <taxon>Thermoclostridium</taxon>
    </lineage>
</organism>
<dbReference type="NCBIfam" id="TIGR01948">
    <property type="entry name" value="rnfE"/>
    <property type="match status" value="1"/>
</dbReference>
<dbReference type="OrthoDB" id="9790976at2"/>
<keyword evidence="6 8" id="KW-1133">Transmembrane helix</keyword>
<keyword evidence="5 8" id="KW-0249">Electron transport</keyword>
<dbReference type="GO" id="GO:0005886">
    <property type="term" value="C:plasma membrane"/>
    <property type="evidence" value="ECO:0007669"/>
    <property type="project" value="UniProtKB-SubCell"/>
</dbReference>
<dbReference type="PANTHER" id="PTHR30586:SF0">
    <property type="entry name" value="ION-TRANSLOCATING OXIDOREDUCTASE COMPLEX SUBUNIT E"/>
    <property type="match status" value="1"/>
</dbReference>
<evidence type="ECO:0000313" key="10">
    <source>
        <dbReference type="Proteomes" id="UP000324781"/>
    </source>
</evidence>
<comment type="subcellular location">
    <subcellularLocation>
        <location evidence="8">Cell membrane</location>
        <topology evidence="8">Multi-pass membrane protein</topology>
    </subcellularLocation>
    <subcellularLocation>
        <location evidence="1">Endomembrane system</location>
        <topology evidence="1">Multi-pass membrane protein</topology>
    </subcellularLocation>
</comment>
<dbReference type="PANTHER" id="PTHR30586">
    <property type="entry name" value="ELECTRON TRANSPORT COMPLEX PROTEIN RNFE"/>
    <property type="match status" value="1"/>
</dbReference>
<dbReference type="GO" id="GO:0012505">
    <property type="term" value="C:endomembrane system"/>
    <property type="evidence" value="ECO:0007669"/>
    <property type="project" value="UniProtKB-SubCell"/>
</dbReference>
<evidence type="ECO:0000256" key="6">
    <source>
        <dbReference type="ARBA" id="ARBA00022989"/>
    </source>
</evidence>
<dbReference type="EMBL" id="FQZP01000003">
    <property type="protein sequence ID" value="SHI51091.1"/>
    <property type="molecule type" value="Genomic_DNA"/>
</dbReference>